<feature type="non-terminal residue" evidence="1">
    <location>
        <position position="45"/>
    </location>
</feature>
<keyword evidence="2" id="KW-1185">Reference proteome</keyword>
<evidence type="ECO:0000313" key="2">
    <source>
        <dbReference type="Proteomes" id="UP000055024"/>
    </source>
</evidence>
<sequence>MKEKKRSRLLRGKRHWSGEGCAQYVVRKQQNAGERRSRFFGGKFF</sequence>
<reference evidence="1 2" key="1">
    <citation type="submission" date="2015-01" db="EMBL/GenBank/DDBJ databases">
        <title>Evolution of Trichinella species and genotypes.</title>
        <authorList>
            <person name="Korhonen P.K."/>
            <person name="Edoardo P."/>
            <person name="Giuseppe L.R."/>
            <person name="Gasser R.B."/>
        </authorList>
    </citation>
    <scope>NUCLEOTIDE SEQUENCE [LARGE SCALE GENOMIC DNA]</scope>
    <source>
        <strain evidence="1">ISS1029</strain>
    </source>
</reference>
<organism evidence="1 2">
    <name type="scientific">Trichinella zimbabwensis</name>
    <dbReference type="NCBI Taxonomy" id="268475"/>
    <lineage>
        <taxon>Eukaryota</taxon>
        <taxon>Metazoa</taxon>
        <taxon>Ecdysozoa</taxon>
        <taxon>Nematoda</taxon>
        <taxon>Enoplea</taxon>
        <taxon>Dorylaimia</taxon>
        <taxon>Trichinellida</taxon>
        <taxon>Trichinellidae</taxon>
        <taxon>Trichinella</taxon>
    </lineage>
</organism>
<evidence type="ECO:0000313" key="1">
    <source>
        <dbReference type="EMBL" id="KRY62591.1"/>
    </source>
</evidence>
<gene>
    <name evidence="1" type="ORF">T11_1380</name>
</gene>
<dbReference type="AlphaFoldDB" id="A0A0V1DM00"/>
<name>A0A0V1DM00_9BILA</name>
<comment type="caution">
    <text evidence="1">The sequence shown here is derived from an EMBL/GenBank/DDBJ whole genome shotgun (WGS) entry which is preliminary data.</text>
</comment>
<protein>
    <submittedName>
        <fullName evidence="1">Uncharacterized protein</fullName>
    </submittedName>
</protein>
<accession>A0A0V1DM00</accession>
<dbReference type="Proteomes" id="UP000055024">
    <property type="component" value="Unassembled WGS sequence"/>
</dbReference>
<proteinExistence type="predicted"/>
<dbReference type="EMBL" id="JYDP01009514">
    <property type="protein sequence ID" value="KRY62591.1"/>
    <property type="molecule type" value="Genomic_DNA"/>
</dbReference>